<gene>
    <name evidence="9" type="ORF">B7H23_09300</name>
</gene>
<feature type="transmembrane region" description="Helical" evidence="8">
    <location>
        <begin position="185"/>
        <end position="204"/>
    </location>
</feature>
<dbReference type="RefSeq" id="WP_094077159.1">
    <property type="nucleotide sequence ID" value="NZ_NBYO01000002.1"/>
</dbReference>
<evidence type="ECO:0000256" key="8">
    <source>
        <dbReference type="RuleBase" id="RU363041"/>
    </source>
</evidence>
<keyword evidence="3" id="KW-0813">Transport</keyword>
<sequence>MGVLPEADLILLILLGVAFAAGLIDAIAGGGGLLTIPALLLAGLPPLTALGTNKLQSMFGSGSACLHYARARHLDWGLWWPYAIVSGMAAAIGAGLAGLLSQNILAALLPFFLIAVAIWFAFWRSPPQTEVETPRLGRAAFGLSAVPAVGFYDGLFGPGTGSFFVLAFTTLRGQSLLRATAHTKLMNFASNIGGFAAFLALGAVDWRIGIAMGVTQFLGARCGAALAIKGGTWIIRPLLIVICLATAARLFSQADHPLNALLQRLLA</sequence>
<evidence type="ECO:0000256" key="3">
    <source>
        <dbReference type="ARBA" id="ARBA00022448"/>
    </source>
</evidence>
<keyword evidence="7 8" id="KW-0472">Membrane</keyword>
<keyword evidence="4 8" id="KW-1003">Cell membrane</keyword>
<feature type="transmembrane region" description="Helical" evidence="8">
    <location>
        <begin position="233"/>
        <end position="252"/>
    </location>
</feature>
<dbReference type="Proteomes" id="UP000215405">
    <property type="component" value="Unassembled WGS sequence"/>
</dbReference>
<dbReference type="InterPro" id="IPR052017">
    <property type="entry name" value="TSUP"/>
</dbReference>
<feature type="transmembrane region" description="Helical" evidence="8">
    <location>
        <begin position="155"/>
        <end position="173"/>
    </location>
</feature>
<evidence type="ECO:0000313" key="9">
    <source>
        <dbReference type="EMBL" id="OXT00331.1"/>
    </source>
</evidence>
<comment type="similarity">
    <text evidence="2 8">Belongs to the 4-toluene sulfonate uptake permease (TSUP) (TC 2.A.102) family.</text>
</comment>
<feature type="transmembrane region" description="Helical" evidence="8">
    <location>
        <begin position="104"/>
        <end position="122"/>
    </location>
</feature>
<evidence type="ECO:0000256" key="2">
    <source>
        <dbReference type="ARBA" id="ARBA00009142"/>
    </source>
</evidence>
<evidence type="ECO:0000256" key="7">
    <source>
        <dbReference type="ARBA" id="ARBA00023136"/>
    </source>
</evidence>
<accession>A0A231UWY6</accession>
<feature type="transmembrane region" description="Helical" evidence="8">
    <location>
        <begin position="79"/>
        <end position="97"/>
    </location>
</feature>
<evidence type="ECO:0000256" key="1">
    <source>
        <dbReference type="ARBA" id="ARBA00004651"/>
    </source>
</evidence>
<proteinExistence type="inferred from homology"/>
<protein>
    <recommendedName>
        <fullName evidence="8">Probable membrane transporter protein</fullName>
    </recommendedName>
</protein>
<dbReference type="AlphaFoldDB" id="A0A231UWY6"/>
<evidence type="ECO:0000313" key="10">
    <source>
        <dbReference type="Proteomes" id="UP000215405"/>
    </source>
</evidence>
<dbReference type="InterPro" id="IPR002781">
    <property type="entry name" value="TM_pro_TauE-like"/>
</dbReference>
<dbReference type="GO" id="GO:0005886">
    <property type="term" value="C:plasma membrane"/>
    <property type="evidence" value="ECO:0007669"/>
    <property type="project" value="UniProtKB-SubCell"/>
</dbReference>
<evidence type="ECO:0000256" key="4">
    <source>
        <dbReference type="ARBA" id="ARBA00022475"/>
    </source>
</evidence>
<keyword evidence="5 8" id="KW-0812">Transmembrane</keyword>
<reference evidence="10" key="1">
    <citation type="journal article" date="2017" name="Int. J. Syst. Evol. Microbiol.">
        <title>Notoacmeibacter marinus gen. nov., sp. nov., isolated from the gut of a limpet and proposal of Notoacmeibacteraceae fam. nov. in the order Rhizobiales of the class Alphaproteobacteria.</title>
        <authorList>
            <person name="Huang Z."/>
            <person name="Guo F."/>
            <person name="Lai Q."/>
        </authorList>
    </citation>
    <scope>NUCLEOTIDE SEQUENCE [LARGE SCALE GENOMIC DNA]</scope>
    <source>
        <strain evidence="10">XMTR2A4</strain>
    </source>
</reference>
<keyword evidence="10" id="KW-1185">Reference proteome</keyword>
<feature type="transmembrane region" description="Helical" evidence="8">
    <location>
        <begin position="12"/>
        <end position="40"/>
    </location>
</feature>
<keyword evidence="6 8" id="KW-1133">Transmembrane helix</keyword>
<dbReference type="Pfam" id="PF01925">
    <property type="entry name" value="TauE"/>
    <property type="match status" value="1"/>
</dbReference>
<organism evidence="9 10">
    <name type="scientific">Notoacmeibacter marinus</name>
    <dbReference type="NCBI Taxonomy" id="1876515"/>
    <lineage>
        <taxon>Bacteria</taxon>
        <taxon>Pseudomonadati</taxon>
        <taxon>Pseudomonadota</taxon>
        <taxon>Alphaproteobacteria</taxon>
        <taxon>Hyphomicrobiales</taxon>
        <taxon>Notoacmeibacteraceae</taxon>
        <taxon>Notoacmeibacter</taxon>
    </lineage>
</organism>
<name>A0A231UWY6_9HYPH</name>
<dbReference type="EMBL" id="NBYO01000002">
    <property type="protein sequence ID" value="OXT00331.1"/>
    <property type="molecule type" value="Genomic_DNA"/>
</dbReference>
<comment type="caution">
    <text evidence="9">The sequence shown here is derived from an EMBL/GenBank/DDBJ whole genome shotgun (WGS) entry which is preliminary data.</text>
</comment>
<evidence type="ECO:0000256" key="5">
    <source>
        <dbReference type="ARBA" id="ARBA00022692"/>
    </source>
</evidence>
<dbReference type="PANTHER" id="PTHR30269">
    <property type="entry name" value="TRANSMEMBRANE PROTEIN YFCA"/>
    <property type="match status" value="1"/>
</dbReference>
<comment type="subcellular location">
    <subcellularLocation>
        <location evidence="1 8">Cell membrane</location>
        <topology evidence="1 8">Multi-pass membrane protein</topology>
    </subcellularLocation>
</comment>
<evidence type="ECO:0000256" key="6">
    <source>
        <dbReference type="ARBA" id="ARBA00022989"/>
    </source>
</evidence>
<dbReference type="PANTHER" id="PTHR30269:SF0">
    <property type="entry name" value="MEMBRANE TRANSPORTER PROTEIN YFCA-RELATED"/>
    <property type="match status" value="1"/>
</dbReference>